<feature type="non-terminal residue" evidence="7">
    <location>
        <position position="1"/>
    </location>
</feature>
<keyword evidence="3 5" id="KW-0863">Zinc-finger</keyword>
<accession>D8TK57</accession>
<dbReference type="OrthoDB" id="410307at2759"/>
<organism evidence="8">
    <name type="scientific">Volvox carteri f. nagariensis</name>
    <dbReference type="NCBI Taxonomy" id="3068"/>
    <lineage>
        <taxon>Eukaryota</taxon>
        <taxon>Viridiplantae</taxon>
        <taxon>Chlorophyta</taxon>
        <taxon>core chlorophytes</taxon>
        <taxon>Chlorophyceae</taxon>
        <taxon>CS clade</taxon>
        <taxon>Chlamydomonadales</taxon>
        <taxon>Volvocaceae</taxon>
        <taxon>Volvox</taxon>
    </lineage>
</organism>
<feature type="domain" description="C3H1-type" evidence="6">
    <location>
        <begin position="39"/>
        <end position="67"/>
    </location>
</feature>
<evidence type="ECO:0000256" key="5">
    <source>
        <dbReference type="PROSITE-ProRule" id="PRU00723"/>
    </source>
</evidence>
<dbReference type="PANTHER" id="PTHR12547:SF18">
    <property type="entry name" value="PROTEIN TIS11"/>
    <property type="match status" value="1"/>
</dbReference>
<keyword evidence="4 5" id="KW-0862">Zinc</keyword>
<reference evidence="7 8" key="1">
    <citation type="journal article" date="2010" name="Science">
        <title>Genomic analysis of organismal complexity in the multicellular green alga Volvox carteri.</title>
        <authorList>
            <person name="Prochnik S.E."/>
            <person name="Umen J."/>
            <person name="Nedelcu A.M."/>
            <person name="Hallmann A."/>
            <person name="Miller S.M."/>
            <person name="Nishii I."/>
            <person name="Ferris P."/>
            <person name="Kuo A."/>
            <person name="Mitros T."/>
            <person name="Fritz-Laylin L.K."/>
            <person name="Hellsten U."/>
            <person name="Chapman J."/>
            <person name="Simakov O."/>
            <person name="Rensing S.A."/>
            <person name="Terry A."/>
            <person name="Pangilinan J."/>
            <person name="Kapitonov V."/>
            <person name="Jurka J."/>
            <person name="Salamov A."/>
            <person name="Shapiro H."/>
            <person name="Schmutz J."/>
            <person name="Grimwood J."/>
            <person name="Lindquist E."/>
            <person name="Lucas S."/>
            <person name="Grigoriev I.V."/>
            <person name="Schmitt R."/>
            <person name="Kirk D."/>
            <person name="Rokhsar D.S."/>
        </authorList>
    </citation>
    <scope>NUCLEOTIDE SEQUENCE [LARGE SCALE GENOMIC DNA]</scope>
    <source>
        <strain evidence="8">f. Nagariensis / Eve</strain>
    </source>
</reference>
<gene>
    <name evidence="7" type="ORF">VOLCADRAFT_56182</name>
</gene>
<dbReference type="STRING" id="3068.D8TK57"/>
<dbReference type="FunFam" id="4.10.1000.10:FF:000001">
    <property type="entry name" value="zinc finger CCCH domain-containing protein 15-like"/>
    <property type="match status" value="1"/>
</dbReference>
<dbReference type="SMART" id="SM00356">
    <property type="entry name" value="ZnF_C3H1"/>
    <property type="match status" value="2"/>
</dbReference>
<proteinExistence type="predicted"/>
<keyword evidence="1 5" id="KW-0479">Metal-binding</keyword>
<dbReference type="GO" id="GO:0003729">
    <property type="term" value="F:mRNA binding"/>
    <property type="evidence" value="ECO:0007669"/>
    <property type="project" value="InterPro"/>
</dbReference>
<sequence>QTEMCRSWTETGSCRYGSKCQASFAHGPEELRPVVRHPKYKTEHCRTFAATGICQYGNRCRFIHAAAPGSAVSTPRPLLGPDNVGGGAALQGAAEAAGTAVWSRSAGSPGAANGVSSS</sequence>
<dbReference type="GeneID" id="9618027"/>
<dbReference type="PANTHER" id="PTHR12547">
    <property type="entry name" value="CCCH ZINC FINGER/TIS11-RELATED"/>
    <property type="match status" value="1"/>
</dbReference>
<dbReference type="FunFam" id="4.10.1000.10:FF:000002">
    <property type="entry name" value="Zinc finger protein 36, C3H1 type-like 1"/>
    <property type="match status" value="1"/>
</dbReference>
<dbReference type="PROSITE" id="PS50103">
    <property type="entry name" value="ZF_C3H1"/>
    <property type="match status" value="2"/>
</dbReference>
<evidence type="ECO:0000259" key="6">
    <source>
        <dbReference type="PROSITE" id="PS50103"/>
    </source>
</evidence>
<dbReference type="InterPro" id="IPR036855">
    <property type="entry name" value="Znf_CCCH_sf"/>
</dbReference>
<dbReference type="SUPFAM" id="SSF90229">
    <property type="entry name" value="CCCH zinc finger"/>
    <property type="match status" value="2"/>
</dbReference>
<feature type="domain" description="C3H1-type" evidence="6">
    <location>
        <begin position="1"/>
        <end position="29"/>
    </location>
</feature>
<evidence type="ECO:0000256" key="3">
    <source>
        <dbReference type="ARBA" id="ARBA00022771"/>
    </source>
</evidence>
<evidence type="ECO:0000313" key="7">
    <source>
        <dbReference type="EMBL" id="EFJ52190.1"/>
    </source>
</evidence>
<dbReference type="eggNOG" id="KOG1677">
    <property type="taxonomic scope" value="Eukaryota"/>
</dbReference>
<evidence type="ECO:0000313" key="8">
    <source>
        <dbReference type="Proteomes" id="UP000001058"/>
    </source>
</evidence>
<evidence type="ECO:0000256" key="2">
    <source>
        <dbReference type="ARBA" id="ARBA00022737"/>
    </source>
</evidence>
<feature type="zinc finger region" description="C3H1-type" evidence="5">
    <location>
        <begin position="1"/>
        <end position="29"/>
    </location>
</feature>
<feature type="zinc finger region" description="C3H1-type" evidence="5">
    <location>
        <begin position="39"/>
        <end position="67"/>
    </location>
</feature>
<dbReference type="Gene3D" id="4.10.1000.10">
    <property type="entry name" value="Zinc finger, CCCH-type"/>
    <property type="match status" value="2"/>
</dbReference>
<evidence type="ECO:0000256" key="1">
    <source>
        <dbReference type="ARBA" id="ARBA00022723"/>
    </source>
</evidence>
<dbReference type="RefSeq" id="XP_002946964.1">
    <property type="nucleotide sequence ID" value="XM_002946918.1"/>
</dbReference>
<name>D8TK57_VOLCA</name>
<dbReference type="KEGG" id="vcn:VOLCADRAFT_56182"/>
<dbReference type="Proteomes" id="UP000001058">
    <property type="component" value="Unassembled WGS sequence"/>
</dbReference>
<keyword evidence="2" id="KW-0677">Repeat</keyword>
<keyword evidence="8" id="KW-1185">Reference proteome</keyword>
<dbReference type="Pfam" id="PF00642">
    <property type="entry name" value="zf-CCCH"/>
    <property type="match status" value="2"/>
</dbReference>
<dbReference type="AlphaFoldDB" id="D8TK57"/>
<dbReference type="EMBL" id="GL378325">
    <property type="protein sequence ID" value="EFJ52190.1"/>
    <property type="molecule type" value="Genomic_DNA"/>
</dbReference>
<dbReference type="InParanoid" id="D8TK57"/>
<dbReference type="GO" id="GO:0008270">
    <property type="term" value="F:zinc ion binding"/>
    <property type="evidence" value="ECO:0007669"/>
    <property type="project" value="UniProtKB-KW"/>
</dbReference>
<dbReference type="InterPro" id="IPR000571">
    <property type="entry name" value="Znf_CCCH"/>
</dbReference>
<dbReference type="InterPro" id="IPR045877">
    <property type="entry name" value="ZFP36-like"/>
</dbReference>
<protein>
    <submittedName>
        <fullName evidence="7">CCCH-type zinc finger protein</fullName>
    </submittedName>
</protein>
<evidence type="ECO:0000256" key="4">
    <source>
        <dbReference type="ARBA" id="ARBA00022833"/>
    </source>
</evidence>